<feature type="signal peptide" evidence="1">
    <location>
        <begin position="1"/>
        <end position="18"/>
    </location>
</feature>
<dbReference type="PROSITE" id="PS51257">
    <property type="entry name" value="PROKAR_LIPOPROTEIN"/>
    <property type="match status" value="1"/>
</dbReference>
<protein>
    <recommendedName>
        <fullName evidence="4">Lipocalin-like domain-containing protein</fullName>
    </recommendedName>
</protein>
<proteinExistence type="predicted"/>
<sequence length="135" mass="15002">MKLTIRLLVLLVASFACRKNSGETNPSITGEWDLHSTYNGKPWLFTARFKPDGVIDGIGNGKLVISMKYKVSGDTIYFSGDPSCVQNSVGIYKLHFFQDSVRFDIIDDTCSVRIANTDKFRLGRVASDSRAGESR</sequence>
<dbReference type="Proteomes" id="UP000198748">
    <property type="component" value="Unassembled WGS sequence"/>
</dbReference>
<gene>
    <name evidence="2" type="ORF">SAMN04487996_101311</name>
</gene>
<evidence type="ECO:0008006" key="4">
    <source>
        <dbReference type="Google" id="ProtNLM"/>
    </source>
</evidence>
<dbReference type="RefSeq" id="WP_143016778.1">
    <property type="nucleotide sequence ID" value="NZ_FNAN01000001.1"/>
</dbReference>
<accession>A0A1G6VSB6</accession>
<feature type="chain" id="PRO_5011557220" description="Lipocalin-like domain-containing protein" evidence="1">
    <location>
        <begin position="19"/>
        <end position="135"/>
    </location>
</feature>
<dbReference type="AlphaFoldDB" id="A0A1G6VSB6"/>
<keyword evidence="3" id="KW-1185">Reference proteome</keyword>
<evidence type="ECO:0000313" key="2">
    <source>
        <dbReference type="EMBL" id="SDD55726.1"/>
    </source>
</evidence>
<evidence type="ECO:0000313" key="3">
    <source>
        <dbReference type="Proteomes" id="UP000198748"/>
    </source>
</evidence>
<dbReference type="STRING" id="659014.SAMN04487996_101311"/>
<evidence type="ECO:0000256" key="1">
    <source>
        <dbReference type="SAM" id="SignalP"/>
    </source>
</evidence>
<name>A0A1G6VSB6_9BACT</name>
<reference evidence="3" key="1">
    <citation type="submission" date="2016-10" db="EMBL/GenBank/DDBJ databases">
        <authorList>
            <person name="Varghese N."/>
            <person name="Submissions S."/>
        </authorList>
    </citation>
    <scope>NUCLEOTIDE SEQUENCE [LARGE SCALE GENOMIC DNA]</scope>
    <source>
        <strain evidence="3">DSM 25329</strain>
    </source>
</reference>
<keyword evidence="1" id="KW-0732">Signal</keyword>
<dbReference type="EMBL" id="FNAN01000001">
    <property type="protein sequence ID" value="SDD55726.1"/>
    <property type="molecule type" value="Genomic_DNA"/>
</dbReference>
<organism evidence="2 3">
    <name type="scientific">Dyadobacter soli</name>
    <dbReference type="NCBI Taxonomy" id="659014"/>
    <lineage>
        <taxon>Bacteria</taxon>
        <taxon>Pseudomonadati</taxon>
        <taxon>Bacteroidota</taxon>
        <taxon>Cytophagia</taxon>
        <taxon>Cytophagales</taxon>
        <taxon>Spirosomataceae</taxon>
        <taxon>Dyadobacter</taxon>
    </lineage>
</organism>
<dbReference type="OrthoDB" id="674455at2"/>